<proteinExistence type="predicted"/>
<dbReference type="CDD" id="cd17541">
    <property type="entry name" value="REC_CheB-like"/>
    <property type="match status" value="1"/>
</dbReference>
<dbReference type="InterPro" id="IPR000673">
    <property type="entry name" value="Sig_transdc_resp-reg_Me-estase"/>
</dbReference>
<keyword evidence="3 6" id="KW-0378">Hydrolase</keyword>
<dbReference type="Pfam" id="PF00072">
    <property type="entry name" value="Response_reg"/>
    <property type="match status" value="1"/>
</dbReference>
<dbReference type="AlphaFoldDB" id="A0A2S8STU1"/>
<gene>
    <name evidence="10" type="ORF">B1R32_10654</name>
</gene>
<dbReference type="PANTHER" id="PTHR42872:SF6">
    <property type="entry name" value="PROTEIN-GLUTAMATE METHYLESTERASE_PROTEIN-GLUTAMINE GLUTAMINASE"/>
    <property type="match status" value="1"/>
</dbReference>
<feature type="active site" evidence="6">
    <location>
        <position position="211"/>
    </location>
</feature>
<feature type="modified residue" description="4-aspartylphosphate" evidence="7">
    <location>
        <position position="54"/>
    </location>
</feature>
<evidence type="ECO:0000256" key="1">
    <source>
        <dbReference type="ARBA" id="ARBA00022490"/>
    </source>
</evidence>
<dbReference type="Gene3D" id="3.40.50.2300">
    <property type="match status" value="1"/>
</dbReference>
<dbReference type="GO" id="GO:0006935">
    <property type="term" value="P:chemotaxis"/>
    <property type="evidence" value="ECO:0007669"/>
    <property type="project" value="UniProtKB-UniRule"/>
</dbReference>
<dbReference type="CDD" id="cd16432">
    <property type="entry name" value="CheB_Rec"/>
    <property type="match status" value="1"/>
</dbReference>
<accession>A0A2S8STU1</accession>
<keyword evidence="7" id="KW-0597">Phosphoprotein</keyword>
<dbReference type="SUPFAM" id="SSF52172">
    <property type="entry name" value="CheY-like"/>
    <property type="match status" value="1"/>
</dbReference>
<evidence type="ECO:0000256" key="2">
    <source>
        <dbReference type="ARBA" id="ARBA00022500"/>
    </source>
</evidence>
<dbReference type="GO" id="GO:0000156">
    <property type="term" value="F:phosphorelay response regulator activity"/>
    <property type="evidence" value="ECO:0007669"/>
    <property type="project" value="InterPro"/>
</dbReference>
<evidence type="ECO:0000313" key="11">
    <source>
        <dbReference type="Proteomes" id="UP000237684"/>
    </source>
</evidence>
<dbReference type="OrthoDB" id="9793421at2"/>
<dbReference type="SMART" id="SM00448">
    <property type="entry name" value="REC"/>
    <property type="match status" value="1"/>
</dbReference>
<name>A0A2S8STU1_9BACT</name>
<dbReference type="InterPro" id="IPR011006">
    <property type="entry name" value="CheY-like_superfamily"/>
</dbReference>
<evidence type="ECO:0000259" key="9">
    <source>
        <dbReference type="PROSITE" id="PS50122"/>
    </source>
</evidence>
<keyword evidence="2 6" id="KW-0145">Chemotaxis</keyword>
<dbReference type="InterPro" id="IPR008248">
    <property type="entry name" value="CheB-like"/>
</dbReference>
<organism evidence="10 11">
    <name type="scientific">Abditibacterium utsteinense</name>
    <dbReference type="NCBI Taxonomy" id="1960156"/>
    <lineage>
        <taxon>Bacteria</taxon>
        <taxon>Pseudomonadati</taxon>
        <taxon>Abditibacteriota</taxon>
        <taxon>Abditibacteriia</taxon>
        <taxon>Abditibacteriales</taxon>
        <taxon>Abditibacteriaceae</taxon>
        <taxon>Abditibacterium</taxon>
    </lineage>
</organism>
<dbReference type="RefSeq" id="WP_123580503.1">
    <property type="nucleotide sequence ID" value="NZ_NIGF01000006.1"/>
</dbReference>
<feature type="domain" description="CheB-type methylesterase" evidence="9">
    <location>
        <begin position="199"/>
        <end position="384"/>
    </location>
</feature>
<dbReference type="PROSITE" id="PS50122">
    <property type="entry name" value="CHEB"/>
    <property type="match status" value="1"/>
</dbReference>
<dbReference type="EMBL" id="NIGF01000006">
    <property type="protein sequence ID" value="PQV64210.1"/>
    <property type="molecule type" value="Genomic_DNA"/>
</dbReference>
<dbReference type="InterPro" id="IPR035909">
    <property type="entry name" value="CheB_C"/>
</dbReference>
<dbReference type="InterPro" id="IPR001789">
    <property type="entry name" value="Sig_transdc_resp-reg_receiver"/>
</dbReference>
<dbReference type="Proteomes" id="UP000237684">
    <property type="component" value="Unassembled WGS sequence"/>
</dbReference>
<evidence type="ECO:0000313" key="10">
    <source>
        <dbReference type="EMBL" id="PQV64210.1"/>
    </source>
</evidence>
<evidence type="ECO:0000256" key="7">
    <source>
        <dbReference type="PROSITE-ProRule" id="PRU00169"/>
    </source>
</evidence>
<evidence type="ECO:0000256" key="3">
    <source>
        <dbReference type="ARBA" id="ARBA00022801"/>
    </source>
</evidence>
<comment type="caution">
    <text evidence="10">The sequence shown here is derived from an EMBL/GenBank/DDBJ whole genome shotgun (WGS) entry which is preliminary data.</text>
</comment>
<dbReference type="GO" id="GO:0005737">
    <property type="term" value="C:cytoplasm"/>
    <property type="evidence" value="ECO:0007669"/>
    <property type="project" value="InterPro"/>
</dbReference>
<sequence length="389" mass="41183">MIKVLLVDDSATSQLNIRQILDQDSEIQVVASVFNGEEALDATRRGGIDVVVMDISMPKMNGIDATRHIMANHPLPVVLCSATASDPQTIDAALGSGALSILEKPPGPLHPGREQAAARLIQYVKQAAQTTVSRRPLARLNHPLTAPSNLKNSGTETEFSGRIPASALTNILPSRAVHGEHVVQAERGSVQQPGVRGEGASQIEIVAIGASTGGPPVLQTLFEALTPDFPIPILVVQHIATGFLPGLVTWLRASVEIPIHIAASGQIPLPGHIYFAPDEHHLGMNAARRLILSDAPPDAGLRPSVAWLFRSVAQVYGAHALGFLLSGMGRDGAIELGLMRAAGAETWAQSQESSTVHGMPGEAIRLNAAAYIASPEHMVERLRALKTLL</sequence>
<comment type="catalytic activity">
    <reaction evidence="5">
        <text>[protein]-L-glutamate 5-O-methyl ester + H2O = L-glutamyl-[protein] + methanol + H(+)</text>
        <dbReference type="Rhea" id="RHEA:23236"/>
        <dbReference type="Rhea" id="RHEA-COMP:10208"/>
        <dbReference type="Rhea" id="RHEA-COMP:10311"/>
        <dbReference type="ChEBI" id="CHEBI:15377"/>
        <dbReference type="ChEBI" id="CHEBI:15378"/>
        <dbReference type="ChEBI" id="CHEBI:17790"/>
        <dbReference type="ChEBI" id="CHEBI:29973"/>
        <dbReference type="ChEBI" id="CHEBI:82795"/>
        <dbReference type="EC" id="3.1.1.61"/>
    </reaction>
</comment>
<dbReference type="GO" id="GO:0008984">
    <property type="term" value="F:protein-glutamate methylesterase activity"/>
    <property type="evidence" value="ECO:0007669"/>
    <property type="project" value="UniProtKB-EC"/>
</dbReference>
<evidence type="ECO:0000256" key="6">
    <source>
        <dbReference type="PROSITE-ProRule" id="PRU00050"/>
    </source>
</evidence>
<evidence type="ECO:0000256" key="5">
    <source>
        <dbReference type="ARBA" id="ARBA00048267"/>
    </source>
</evidence>
<feature type="active site" evidence="6">
    <location>
        <position position="331"/>
    </location>
</feature>
<dbReference type="Pfam" id="PF01339">
    <property type="entry name" value="CheB_methylest"/>
    <property type="match status" value="1"/>
</dbReference>
<protein>
    <recommendedName>
        <fullName evidence="4">protein-glutamate methylesterase</fullName>
        <ecNumber evidence="4">3.1.1.61</ecNumber>
    </recommendedName>
</protein>
<dbReference type="EC" id="3.1.1.61" evidence="4"/>
<dbReference type="PIRSF" id="PIRSF000876">
    <property type="entry name" value="RR_chemtxs_CheB"/>
    <property type="match status" value="1"/>
</dbReference>
<evidence type="ECO:0000256" key="4">
    <source>
        <dbReference type="ARBA" id="ARBA00039140"/>
    </source>
</evidence>
<dbReference type="PANTHER" id="PTHR42872">
    <property type="entry name" value="PROTEIN-GLUTAMATE METHYLESTERASE/PROTEIN-GLUTAMINE GLUTAMINASE"/>
    <property type="match status" value="1"/>
</dbReference>
<keyword evidence="1" id="KW-0963">Cytoplasm</keyword>
<evidence type="ECO:0000259" key="8">
    <source>
        <dbReference type="PROSITE" id="PS50110"/>
    </source>
</evidence>
<keyword evidence="11" id="KW-1185">Reference proteome</keyword>
<dbReference type="InParanoid" id="A0A2S8STU1"/>
<dbReference type="PROSITE" id="PS50110">
    <property type="entry name" value="RESPONSE_REGULATORY"/>
    <property type="match status" value="1"/>
</dbReference>
<reference evidence="10 11" key="1">
    <citation type="journal article" date="2018" name="Syst. Appl. Microbiol.">
        <title>Abditibacterium utsteinense sp. nov., the first cultivated member of candidate phylum FBP, isolated from ice-free Antarctic soil samples.</title>
        <authorList>
            <person name="Tahon G."/>
            <person name="Tytgat B."/>
            <person name="Lebbe L."/>
            <person name="Carlier A."/>
            <person name="Willems A."/>
        </authorList>
    </citation>
    <scope>NUCLEOTIDE SEQUENCE [LARGE SCALE GENOMIC DNA]</scope>
    <source>
        <strain evidence="10 11">LMG 29911</strain>
    </source>
</reference>
<feature type="active site" evidence="6">
    <location>
        <position position="238"/>
    </location>
</feature>
<dbReference type="SUPFAM" id="SSF52738">
    <property type="entry name" value="Methylesterase CheB, C-terminal domain"/>
    <property type="match status" value="1"/>
</dbReference>
<feature type="domain" description="Response regulatory" evidence="8">
    <location>
        <begin position="3"/>
        <end position="119"/>
    </location>
</feature>
<dbReference type="Gene3D" id="3.40.50.180">
    <property type="entry name" value="Methylesterase CheB, C-terminal domain"/>
    <property type="match status" value="1"/>
</dbReference>
<dbReference type="FunCoup" id="A0A2S8STU1">
    <property type="interactions" value="113"/>
</dbReference>